<feature type="region of interest" description="Disordered" evidence="1">
    <location>
        <begin position="1"/>
        <end position="28"/>
    </location>
</feature>
<comment type="caution">
    <text evidence="2">The sequence shown here is derived from an EMBL/GenBank/DDBJ whole genome shotgun (WGS) entry which is preliminary data.</text>
</comment>
<accession>A0A392SRM7</accession>
<sequence>KRNGPVVNGTSKIQQGPHGNENSKLHPKGHTFKEVVQGGGKNLPRNNQKEWIAKAKGKGKSRLTEEEYRAGIMEIEVEGENLKQLEGSYVGTLKEFADV</sequence>
<protein>
    <submittedName>
        <fullName evidence="2">Uncharacterized protein</fullName>
    </submittedName>
</protein>
<organism evidence="2 3">
    <name type="scientific">Trifolium medium</name>
    <dbReference type="NCBI Taxonomy" id="97028"/>
    <lineage>
        <taxon>Eukaryota</taxon>
        <taxon>Viridiplantae</taxon>
        <taxon>Streptophyta</taxon>
        <taxon>Embryophyta</taxon>
        <taxon>Tracheophyta</taxon>
        <taxon>Spermatophyta</taxon>
        <taxon>Magnoliopsida</taxon>
        <taxon>eudicotyledons</taxon>
        <taxon>Gunneridae</taxon>
        <taxon>Pentapetalae</taxon>
        <taxon>rosids</taxon>
        <taxon>fabids</taxon>
        <taxon>Fabales</taxon>
        <taxon>Fabaceae</taxon>
        <taxon>Papilionoideae</taxon>
        <taxon>50 kb inversion clade</taxon>
        <taxon>NPAAA clade</taxon>
        <taxon>Hologalegina</taxon>
        <taxon>IRL clade</taxon>
        <taxon>Trifolieae</taxon>
        <taxon>Trifolium</taxon>
    </lineage>
</organism>
<evidence type="ECO:0000313" key="3">
    <source>
        <dbReference type="Proteomes" id="UP000265520"/>
    </source>
</evidence>
<dbReference type="EMBL" id="LXQA010418488">
    <property type="protein sequence ID" value="MCI50570.1"/>
    <property type="molecule type" value="Genomic_DNA"/>
</dbReference>
<feature type="non-terminal residue" evidence="2">
    <location>
        <position position="1"/>
    </location>
</feature>
<dbReference type="Proteomes" id="UP000265520">
    <property type="component" value="Unassembled WGS sequence"/>
</dbReference>
<keyword evidence="3" id="KW-1185">Reference proteome</keyword>
<name>A0A392SRM7_9FABA</name>
<reference evidence="2 3" key="1">
    <citation type="journal article" date="2018" name="Front. Plant Sci.">
        <title>Red Clover (Trifolium pratense) and Zigzag Clover (T. medium) - A Picture of Genomic Similarities and Differences.</title>
        <authorList>
            <person name="Dluhosova J."/>
            <person name="Istvanek J."/>
            <person name="Nedelnik J."/>
            <person name="Repkova J."/>
        </authorList>
    </citation>
    <scope>NUCLEOTIDE SEQUENCE [LARGE SCALE GENOMIC DNA]</scope>
    <source>
        <strain evidence="3">cv. 10/8</strain>
        <tissue evidence="2">Leaf</tissue>
    </source>
</reference>
<evidence type="ECO:0000313" key="2">
    <source>
        <dbReference type="EMBL" id="MCI50570.1"/>
    </source>
</evidence>
<proteinExistence type="predicted"/>
<feature type="non-terminal residue" evidence="2">
    <location>
        <position position="99"/>
    </location>
</feature>
<dbReference type="AlphaFoldDB" id="A0A392SRM7"/>
<evidence type="ECO:0000256" key="1">
    <source>
        <dbReference type="SAM" id="MobiDB-lite"/>
    </source>
</evidence>